<dbReference type="EMBL" id="LR905747">
    <property type="protein sequence ID" value="CAD7253626.1"/>
    <property type="molecule type" value="Genomic_DNA"/>
</dbReference>
<name>A0A7R9FSW2_9CRUS</name>
<keyword evidence="3" id="KW-1185">Reference proteome</keyword>
<evidence type="ECO:0000313" key="2">
    <source>
        <dbReference type="EMBL" id="CAD7253626.1"/>
    </source>
</evidence>
<reference evidence="2" key="1">
    <citation type="submission" date="2020-11" db="EMBL/GenBank/DDBJ databases">
        <authorList>
            <person name="Tran Van P."/>
        </authorList>
    </citation>
    <scope>NUCLEOTIDE SEQUENCE</scope>
</reference>
<protein>
    <submittedName>
        <fullName evidence="2">Uncharacterized protein</fullName>
    </submittedName>
</protein>
<sequence>MNVLLILLLGLRAPHSEKAPEEEFYLYISSGDGRDSGDS</sequence>
<dbReference type="EMBL" id="CAJPEV010006230">
    <property type="protein sequence ID" value="CAG0903966.1"/>
    <property type="molecule type" value="Genomic_DNA"/>
</dbReference>
<feature type="signal peptide" evidence="1">
    <location>
        <begin position="1"/>
        <end position="18"/>
    </location>
</feature>
<dbReference type="Proteomes" id="UP000677054">
    <property type="component" value="Unassembled WGS sequence"/>
</dbReference>
<proteinExistence type="predicted"/>
<organism evidence="2">
    <name type="scientific">Darwinula stevensoni</name>
    <dbReference type="NCBI Taxonomy" id="69355"/>
    <lineage>
        <taxon>Eukaryota</taxon>
        <taxon>Metazoa</taxon>
        <taxon>Ecdysozoa</taxon>
        <taxon>Arthropoda</taxon>
        <taxon>Crustacea</taxon>
        <taxon>Oligostraca</taxon>
        <taxon>Ostracoda</taxon>
        <taxon>Podocopa</taxon>
        <taxon>Podocopida</taxon>
        <taxon>Darwinulocopina</taxon>
        <taxon>Darwinuloidea</taxon>
        <taxon>Darwinulidae</taxon>
        <taxon>Darwinula</taxon>
    </lineage>
</organism>
<keyword evidence="1" id="KW-0732">Signal</keyword>
<feature type="chain" id="PRO_5036403201" evidence="1">
    <location>
        <begin position="19"/>
        <end position="39"/>
    </location>
</feature>
<dbReference type="AlphaFoldDB" id="A0A7R9FSW2"/>
<gene>
    <name evidence="2" type="ORF">DSTB1V02_LOCUS13374</name>
</gene>
<accession>A0A7R9FSW2</accession>
<evidence type="ECO:0000313" key="3">
    <source>
        <dbReference type="Proteomes" id="UP000677054"/>
    </source>
</evidence>
<evidence type="ECO:0000256" key="1">
    <source>
        <dbReference type="SAM" id="SignalP"/>
    </source>
</evidence>